<dbReference type="OrthoDB" id="994369at2759"/>
<protein>
    <recommendedName>
        <fullName evidence="3">Reverse transcriptase domain-containing protein</fullName>
    </recommendedName>
</protein>
<dbReference type="AlphaFoldDB" id="A0A9W7LJI4"/>
<accession>A0A9W7LJI4</accession>
<dbReference type="PANTHER" id="PTHR46890">
    <property type="entry name" value="NON-LTR RETROLELEMENT REVERSE TRANSCRIPTASE-LIKE PROTEIN-RELATED"/>
    <property type="match status" value="1"/>
</dbReference>
<comment type="caution">
    <text evidence="1">The sequence shown here is derived from an EMBL/GenBank/DDBJ whole genome shotgun (WGS) entry which is preliminary data.</text>
</comment>
<organism evidence="1 2">
    <name type="scientific">Hibiscus trionum</name>
    <name type="common">Flower of an hour</name>
    <dbReference type="NCBI Taxonomy" id="183268"/>
    <lineage>
        <taxon>Eukaryota</taxon>
        <taxon>Viridiplantae</taxon>
        <taxon>Streptophyta</taxon>
        <taxon>Embryophyta</taxon>
        <taxon>Tracheophyta</taxon>
        <taxon>Spermatophyta</taxon>
        <taxon>Magnoliopsida</taxon>
        <taxon>eudicotyledons</taxon>
        <taxon>Gunneridae</taxon>
        <taxon>Pentapetalae</taxon>
        <taxon>rosids</taxon>
        <taxon>malvids</taxon>
        <taxon>Malvales</taxon>
        <taxon>Malvaceae</taxon>
        <taxon>Malvoideae</taxon>
        <taxon>Hibiscus</taxon>
    </lineage>
</organism>
<gene>
    <name evidence="1" type="ORF">HRI_000335500</name>
</gene>
<name>A0A9W7LJI4_HIBTR</name>
<proteinExistence type="predicted"/>
<evidence type="ECO:0000313" key="2">
    <source>
        <dbReference type="Proteomes" id="UP001165190"/>
    </source>
</evidence>
<evidence type="ECO:0000313" key="1">
    <source>
        <dbReference type="EMBL" id="GMI66662.1"/>
    </source>
</evidence>
<dbReference type="Proteomes" id="UP001165190">
    <property type="component" value="Unassembled WGS sequence"/>
</dbReference>
<dbReference type="InterPro" id="IPR052343">
    <property type="entry name" value="Retrotransposon-Effector_Assoc"/>
</dbReference>
<keyword evidence="2" id="KW-1185">Reference proteome</keyword>
<dbReference type="PANTHER" id="PTHR46890:SF48">
    <property type="entry name" value="RNA-DIRECTED DNA POLYMERASE"/>
    <property type="match status" value="1"/>
</dbReference>
<reference evidence="1" key="1">
    <citation type="submission" date="2023-05" db="EMBL/GenBank/DDBJ databases">
        <title>Genome and transcriptome analyses reveal genes involved in the formation of fine ridges on petal epidermal cells in Hibiscus trionum.</title>
        <authorList>
            <person name="Koshimizu S."/>
            <person name="Masuda S."/>
            <person name="Ishii T."/>
            <person name="Shirasu K."/>
            <person name="Hoshino A."/>
            <person name="Arita M."/>
        </authorList>
    </citation>
    <scope>NUCLEOTIDE SEQUENCE</scope>
    <source>
        <strain evidence="1">Hamamatsu line</strain>
    </source>
</reference>
<dbReference type="EMBL" id="BSYR01000004">
    <property type="protein sequence ID" value="GMI66662.1"/>
    <property type="molecule type" value="Genomic_DNA"/>
</dbReference>
<sequence length="109" mass="12208">MGCGDKWCMWISKCVSSASISVLINGSPTPCFSLGRELRQGCPLSPLLFNVVGEALSRLIKKATDWGLFHGFLIGRGEMMCHSHICNLPTTSSFFVERHLRRFVISREF</sequence>
<evidence type="ECO:0008006" key="3">
    <source>
        <dbReference type="Google" id="ProtNLM"/>
    </source>
</evidence>